<dbReference type="InterPro" id="IPR023090">
    <property type="entry name" value="UPF0702_alpha/beta_dom_sf"/>
</dbReference>
<dbReference type="InterPro" id="IPR048454">
    <property type="entry name" value="YetF_N"/>
</dbReference>
<comment type="subcellular location">
    <subcellularLocation>
        <location evidence="1">Cell membrane</location>
        <topology evidence="1">Multi-pass membrane protein</topology>
    </subcellularLocation>
</comment>
<dbReference type="Proteomes" id="UP000253744">
    <property type="component" value="Chromosome"/>
</dbReference>
<evidence type="ECO:0000256" key="4">
    <source>
        <dbReference type="ARBA" id="ARBA00022692"/>
    </source>
</evidence>
<evidence type="ECO:0000256" key="1">
    <source>
        <dbReference type="ARBA" id="ARBA00004651"/>
    </source>
</evidence>
<evidence type="ECO:0000313" key="10">
    <source>
        <dbReference type="EMBL" id="AXG99623.1"/>
    </source>
</evidence>
<reference evidence="10 11" key="1">
    <citation type="submission" date="2018-07" db="EMBL/GenBank/DDBJ databases">
        <title>Complete Genome and Methylome Analysis of Deinococcus wulumuqiensis NEB 479.</title>
        <authorList>
            <person name="Fomenkov A."/>
            <person name="Luyten Y."/>
            <person name="Vincze T."/>
            <person name="Anton B.P."/>
            <person name="Clark T."/>
            <person name="Roberts R.J."/>
            <person name="Morgan R.D."/>
        </authorList>
    </citation>
    <scope>NUCLEOTIDE SEQUENCE [LARGE SCALE GENOMIC DNA]</scope>
    <source>
        <strain evidence="10 11">NEB 479</strain>
    </source>
</reference>
<proteinExistence type="inferred from homology"/>
<sequence length="251" mass="27198">MSAGSEAVRSLDWQRLFLGDFDLLFYAEIVLRTTLILVWLLLLLRVAGKRGVAQLSPLELALVIGLGSAVGDAMFYAEVPLLHAMLVMALVVGFQRLVAHLIISREKVETFLEGTPVELVRDGVIQLGGLSTSTLSYEDLFERLRPQGVRQLGQVQRAYFEQDGQLSVFCWSDKQAPPGLPIVPPWDLLPPAPLPRGFSGPAACLRCGRVKEVAPGEDPTSCGCGGLKWTAAVRDPLGLPEDDSGAQRPAP</sequence>
<evidence type="ECO:0000256" key="5">
    <source>
        <dbReference type="ARBA" id="ARBA00022989"/>
    </source>
</evidence>
<dbReference type="Gene3D" id="3.30.240.20">
    <property type="entry name" value="bsu07140 like domains"/>
    <property type="match status" value="1"/>
</dbReference>
<dbReference type="Pfam" id="PF20730">
    <property type="entry name" value="YetF_N"/>
    <property type="match status" value="1"/>
</dbReference>
<keyword evidence="6 7" id="KW-0472">Membrane</keyword>
<evidence type="ECO:0000256" key="6">
    <source>
        <dbReference type="ARBA" id="ARBA00023136"/>
    </source>
</evidence>
<organism evidence="10 11">
    <name type="scientific">Deinococcus wulumuqiensis</name>
    <dbReference type="NCBI Taxonomy" id="980427"/>
    <lineage>
        <taxon>Bacteria</taxon>
        <taxon>Thermotogati</taxon>
        <taxon>Deinococcota</taxon>
        <taxon>Deinococci</taxon>
        <taxon>Deinococcales</taxon>
        <taxon>Deinococcaceae</taxon>
        <taxon>Deinococcus</taxon>
    </lineage>
</organism>
<dbReference type="Pfam" id="PF04239">
    <property type="entry name" value="DUF421"/>
    <property type="match status" value="1"/>
</dbReference>
<dbReference type="PANTHER" id="PTHR34582">
    <property type="entry name" value="UPF0702 TRANSMEMBRANE PROTEIN YCAP"/>
    <property type="match status" value="1"/>
</dbReference>
<evidence type="ECO:0000259" key="8">
    <source>
        <dbReference type="Pfam" id="PF04239"/>
    </source>
</evidence>
<keyword evidence="4 7" id="KW-0812">Transmembrane</keyword>
<evidence type="ECO:0000256" key="2">
    <source>
        <dbReference type="ARBA" id="ARBA00006448"/>
    </source>
</evidence>
<keyword evidence="3" id="KW-1003">Cell membrane</keyword>
<evidence type="ECO:0000256" key="3">
    <source>
        <dbReference type="ARBA" id="ARBA00022475"/>
    </source>
</evidence>
<name>A0A345IIV1_9DEIO</name>
<dbReference type="InterPro" id="IPR007353">
    <property type="entry name" value="DUF421"/>
</dbReference>
<feature type="domain" description="YetF C-terminal" evidence="8">
    <location>
        <begin position="106"/>
        <end position="182"/>
    </location>
</feature>
<protein>
    <submittedName>
        <fullName evidence="10">DUF421 domain-containing protein</fullName>
    </submittedName>
</protein>
<evidence type="ECO:0000256" key="7">
    <source>
        <dbReference type="SAM" id="Phobius"/>
    </source>
</evidence>
<comment type="similarity">
    <text evidence="2">Belongs to the UPF0702 family.</text>
</comment>
<accession>A0A345IIV1</accession>
<feature type="transmembrane region" description="Helical" evidence="7">
    <location>
        <begin position="58"/>
        <end position="77"/>
    </location>
</feature>
<feature type="transmembrane region" description="Helical" evidence="7">
    <location>
        <begin position="83"/>
        <end position="103"/>
    </location>
</feature>
<feature type="transmembrane region" description="Helical" evidence="7">
    <location>
        <begin position="23"/>
        <end position="46"/>
    </location>
</feature>
<dbReference type="PANTHER" id="PTHR34582:SF6">
    <property type="entry name" value="UPF0702 TRANSMEMBRANE PROTEIN YCAP"/>
    <property type="match status" value="1"/>
</dbReference>
<feature type="domain" description="YetF-like N-terminal transmembrane" evidence="9">
    <location>
        <begin position="26"/>
        <end position="98"/>
    </location>
</feature>
<evidence type="ECO:0000313" key="11">
    <source>
        <dbReference type="Proteomes" id="UP000253744"/>
    </source>
</evidence>
<evidence type="ECO:0000259" key="9">
    <source>
        <dbReference type="Pfam" id="PF20730"/>
    </source>
</evidence>
<dbReference type="EMBL" id="CP031158">
    <property type="protein sequence ID" value="AXG99623.1"/>
    <property type="molecule type" value="Genomic_DNA"/>
</dbReference>
<keyword evidence="5 7" id="KW-1133">Transmembrane helix</keyword>
<dbReference type="RefSeq" id="WP_114672417.1">
    <property type="nucleotide sequence ID" value="NZ_CP031158.1"/>
</dbReference>
<dbReference type="GO" id="GO:0005886">
    <property type="term" value="C:plasma membrane"/>
    <property type="evidence" value="ECO:0007669"/>
    <property type="project" value="UniProtKB-SubCell"/>
</dbReference>
<dbReference type="KEGG" id="dwu:DVJ83_11365"/>
<dbReference type="AlphaFoldDB" id="A0A345IIV1"/>
<gene>
    <name evidence="10" type="ORF">DVJ83_11365</name>
</gene>
<dbReference type="STRING" id="1288484.GCA_000348665_02973"/>